<feature type="compositionally biased region" description="Low complexity" evidence="1">
    <location>
        <begin position="148"/>
        <end position="166"/>
    </location>
</feature>
<dbReference type="Proteomes" id="UP000041254">
    <property type="component" value="Unassembled WGS sequence"/>
</dbReference>
<reference evidence="2 3" key="1">
    <citation type="submission" date="2014-11" db="EMBL/GenBank/DDBJ databases">
        <authorList>
            <person name="Zhu J."/>
            <person name="Qi W."/>
            <person name="Song R."/>
        </authorList>
    </citation>
    <scope>NUCLEOTIDE SEQUENCE [LARGE SCALE GENOMIC DNA]</scope>
</reference>
<dbReference type="EMBL" id="CDMY01000850">
    <property type="protein sequence ID" value="CEM35335.1"/>
    <property type="molecule type" value="Genomic_DNA"/>
</dbReference>
<protein>
    <submittedName>
        <fullName evidence="2">Uncharacterized protein</fullName>
    </submittedName>
</protein>
<dbReference type="InParanoid" id="A0A0G4GWV8"/>
<keyword evidence="3" id="KW-1185">Reference proteome</keyword>
<gene>
    <name evidence="2" type="ORF">Vbra_18917</name>
</gene>
<dbReference type="AlphaFoldDB" id="A0A0G4GWV8"/>
<organism evidence="2 3">
    <name type="scientific">Vitrella brassicaformis (strain CCMP3155)</name>
    <dbReference type="NCBI Taxonomy" id="1169540"/>
    <lineage>
        <taxon>Eukaryota</taxon>
        <taxon>Sar</taxon>
        <taxon>Alveolata</taxon>
        <taxon>Colpodellida</taxon>
        <taxon>Vitrellaceae</taxon>
        <taxon>Vitrella</taxon>
    </lineage>
</organism>
<dbReference type="PhylomeDB" id="A0A0G4GWV8"/>
<accession>A0A0G4GWV8</accession>
<evidence type="ECO:0000313" key="2">
    <source>
        <dbReference type="EMBL" id="CEM35335.1"/>
    </source>
</evidence>
<evidence type="ECO:0000313" key="3">
    <source>
        <dbReference type="Proteomes" id="UP000041254"/>
    </source>
</evidence>
<evidence type="ECO:0000256" key="1">
    <source>
        <dbReference type="SAM" id="MobiDB-lite"/>
    </source>
</evidence>
<feature type="region of interest" description="Disordered" evidence="1">
    <location>
        <begin position="147"/>
        <end position="200"/>
    </location>
</feature>
<feature type="compositionally biased region" description="Acidic residues" evidence="1">
    <location>
        <begin position="167"/>
        <end position="189"/>
    </location>
</feature>
<dbReference type="VEuPathDB" id="CryptoDB:Vbra_18917"/>
<proteinExistence type="predicted"/>
<name>A0A0G4GWV8_VITBC</name>
<sequence>MEGQGGGRQELRDIYEQLRRVKAQLPTLEAQLTGHINQLDQIVNFLPSIWEPEPPPLPSVPLQLKCGMATLRGGIKALVEHKELITKTFTLAEQPAPASCWRIERKYNEKLITKLEKMRDERLKLEGELVGRCGEWPMGKHGIYWQRASAPDSDSPPAAADGGSVSSDEDDDSGDDDDNLSSTEGEGEADPTPPMPVAAASSPDLKCIREIRKQVPAQLLKAEKILGDPHRFILPGGSELVAMLSSAVGMVSSASEVLDAAIKPLRPIAVGWKPPAQPYGQPCLDGLPQSVVSGVLVGFLEAADVAKTSLTNQTMHSQVRCRASLDGLPAGLFVQGIAAFFSTKEAARLCRVSRDLRTQVMSKKTGILQHFTISSDDAYTPQQQTLLKQRLTSVKAATIVAVFQESSLELAASILAANSSTLTPVDVGGTPNERRVRGIGRCPLTNEQRHIRELFHRGRGVALTSVEHLSVTSDTWLSYFKSHRWTFPGLLTLHLDSSCSEAIQHIIKTSPKLIHISGHMSATPAGFMPEPLGVVIDKKQQDFLSALKSCPAVESLPKLNIRATDLSKALTPLSMVKNALSAQWAAPAMLGVPKKLRFAVETVGVGADFNDQIHSFPRGPGSFSIPAFLSWAQSSNCQIEWECDQMWLSCESDKTAMPFASPPDPTAARFIGQLASKADKVSYCGGPLALHDDWSDHLYFPQASKLDIYANKPCQAIPSMAPWLADRDAKGKSTRFPNLTELKLQVGCIQGDGRGVGEEERDDELPADGPSFVYPLIEHLIMKAGRAISLIRTDDPLVSYACVRGCVRLICAIKPLVFDLTALSDMSAGSEAFVQECLSGCESEVEKLYEITWRSIHHFENTYRLSGRLLQEGAE</sequence>